<proteinExistence type="predicted"/>
<keyword evidence="2" id="KW-1185">Reference proteome</keyword>
<dbReference type="STRING" id="1513793.SAMN06296036_12910"/>
<dbReference type="EMBL" id="FWZT01000029">
    <property type="protein sequence ID" value="SMF75319.1"/>
    <property type="molecule type" value="Genomic_DNA"/>
</dbReference>
<accession>A0A1Y6CMS7</accession>
<dbReference type="SUPFAM" id="SSF53756">
    <property type="entry name" value="UDP-Glycosyltransferase/glycogen phosphorylase"/>
    <property type="match status" value="1"/>
</dbReference>
<gene>
    <name evidence="1" type="ORF">SAMN06296036_12910</name>
</gene>
<evidence type="ECO:0000313" key="2">
    <source>
        <dbReference type="Proteomes" id="UP000192907"/>
    </source>
</evidence>
<evidence type="ECO:0000313" key="1">
    <source>
        <dbReference type="EMBL" id="SMF75319.1"/>
    </source>
</evidence>
<organism evidence="1 2">
    <name type="scientific">Pseudobacteriovorax antillogorgiicola</name>
    <dbReference type="NCBI Taxonomy" id="1513793"/>
    <lineage>
        <taxon>Bacteria</taxon>
        <taxon>Pseudomonadati</taxon>
        <taxon>Bdellovibrionota</taxon>
        <taxon>Oligoflexia</taxon>
        <taxon>Oligoflexales</taxon>
        <taxon>Pseudobacteriovoracaceae</taxon>
        <taxon>Pseudobacteriovorax</taxon>
    </lineage>
</organism>
<dbReference type="RefSeq" id="WP_132324838.1">
    <property type="nucleotide sequence ID" value="NZ_FWZT01000029.1"/>
</dbReference>
<name>A0A1Y6CMS7_9BACT</name>
<dbReference type="Gene3D" id="3.40.50.2000">
    <property type="entry name" value="Glycogen Phosphorylase B"/>
    <property type="match status" value="1"/>
</dbReference>
<reference evidence="2" key="1">
    <citation type="submission" date="2017-04" db="EMBL/GenBank/DDBJ databases">
        <authorList>
            <person name="Varghese N."/>
            <person name="Submissions S."/>
        </authorList>
    </citation>
    <scope>NUCLEOTIDE SEQUENCE [LARGE SCALE GENOMIC DNA]</scope>
    <source>
        <strain evidence="2">RKEM611</strain>
    </source>
</reference>
<sequence>MKVAYIVTVEIWKYDGLSKKIIDQIRSWNDLGVQTKAFFLIPPYIEGNQLPQFDFQYEYIFASPSGVKFIDSEYKFAKFLNFPKLLDSVSEYSPTNIYMRYELLKPFMIAIYKLKKQADVTVEINMLDLKERESLTSRSLLSHLVERYNRMTRSYVFRMAEKFVTVTHEIASDTSISKFNKPTHVAYNSIDIHQTTIRKKGNVGRKIRLLFMVSKEYPWHGVDKLYNFAEYYKDEIELLMIGNFLAKSTLHNVNYAGFLSNLALEAAVESCDIAVSSLAIHRCGLKEACPLKTRDYLAWGFPTILGYQESIFLSHDLKPWILQIENTEQSINNNHIQMINFCRANRGIVVPKEDVANLVHSEIIEKRRLDFILRTSYQEQI</sequence>
<dbReference type="AlphaFoldDB" id="A0A1Y6CMS7"/>
<dbReference type="OrthoDB" id="6385861at2"/>
<protein>
    <submittedName>
        <fullName evidence="1">Uncharacterized protein</fullName>
    </submittedName>
</protein>
<dbReference type="Proteomes" id="UP000192907">
    <property type="component" value="Unassembled WGS sequence"/>
</dbReference>